<proteinExistence type="inferred from homology"/>
<reference evidence="4" key="1">
    <citation type="submission" date="2016-10" db="EMBL/GenBank/DDBJ databases">
        <authorList>
            <person name="Varghese N."/>
            <person name="Submissions S."/>
        </authorList>
    </citation>
    <scope>NUCLEOTIDE SEQUENCE [LARGE SCALE GENOMIC DNA]</scope>
    <source>
        <strain evidence="4">DSM 22017</strain>
    </source>
</reference>
<organism evidence="3 4">
    <name type="scientific">Nocardioides exalbidus</name>
    <dbReference type="NCBI Taxonomy" id="402596"/>
    <lineage>
        <taxon>Bacteria</taxon>
        <taxon>Bacillati</taxon>
        <taxon>Actinomycetota</taxon>
        <taxon>Actinomycetes</taxon>
        <taxon>Propionibacteriales</taxon>
        <taxon>Nocardioidaceae</taxon>
        <taxon>Nocardioides</taxon>
    </lineage>
</organism>
<sequence length="169" mass="18850">MTTTQSPDTSTRFPEAAILADEHVPAVHIWRDFDATPAQLMRAHTDADLFAQWVGPSSLSTRVEEWSCRTNGAYRYVSTRGEEEYAFRGTFPFVGEGKIVQTFTWEGMPEAVALETLTFEDLGDGRTRLHAFSLCDSFEGRDQMLASGMESGIHDGYAKLDRMLAEGTL</sequence>
<name>A0A1H4SW60_9ACTN</name>
<dbReference type="AlphaFoldDB" id="A0A1H4SW60"/>
<dbReference type="InterPro" id="IPR023393">
    <property type="entry name" value="START-like_dom_sf"/>
</dbReference>
<accession>A0A1H4SW60</accession>
<dbReference type="STRING" id="402596.SAMN04489844_2382"/>
<evidence type="ECO:0000313" key="3">
    <source>
        <dbReference type="EMBL" id="SEC48422.1"/>
    </source>
</evidence>
<evidence type="ECO:0000259" key="2">
    <source>
        <dbReference type="Pfam" id="PF08327"/>
    </source>
</evidence>
<dbReference type="OrthoDB" id="5185819at2"/>
<feature type="domain" description="Activator of Hsp90 ATPase homologue 1/2-like C-terminal" evidence="2">
    <location>
        <begin position="34"/>
        <end position="164"/>
    </location>
</feature>
<dbReference type="Gene3D" id="3.30.530.20">
    <property type="match status" value="1"/>
</dbReference>
<keyword evidence="4" id="KW-1185">Reference proteome</keyword>
<evidence type="ECO:0000256" key="1">
    <source>
        <dbReference type="ARBA" id="ARBA00006817"/>
    </source>
</evidence>
<dbReference type="RefSeq" id="WP_090969294.1">
    <property type="nucleotide sequence ID" value="NZ_FNRT01000002.1"/>
</dbReference>
<dbReference type="InterPro" id="IPR013538">
    <property type="entry name" value="ASHA1/2-like_C"/>
</dbReference>
<dbReference type="SUPFAM" id="SSF55961">
    <property type="entry name" value="Bet v1-like"/>
    <property type="match status" value="1"/>
</dbReference>
<comment type="similarity">
    <text evidence="1">Belongs to the AHA1 family.</text>
</comment>
<evidence type="ECO:0000313" key="4">
    <source>
        <dbReference type="Proteomes" id="UP000198742"/>
    </source>
</evidence>
<dbReference type="Proteomes" id="UP000198742">
    <property type="component" value="Unassembled WGS sequence"/>
</dbReference>
<dbReference type="Pfam" id="PF08327">
    <property type="entry name" value="AHSA1"/>
    <property type="match status" value="1"/>
</dbReference>
<protein>
    <submittedName>
        <fullName evidence="3">Uncharacterized conserved protein YndB, AHSA1/START domain</fullName>
    </submittedName>
</protein>
<gene>
    <name evidence="3" type="ORF">SAMN04489844_2382</name>
</gene>
<dbReference type="EMBL" id="FNRT01000002">
    <property type="protein sequence ID" value="SEC48422.1"/>
    <property type="molecule type" value="Genomic_DNA"/>
</dbReference>